<evidence type="ECO:0000313" key="4">
    <source>
        <dbReference type="EMBL" id="MCG4526689.1"/>
    </source>
</evidence>
<evidence type="ECO:0000256" key="1">
    <source>
        <dbReference type="ARBA" id="ARBA00022801"/>
    </source>
</evidence>
<dbReference type="Proteomes" id="UP001200313">
    <property type="component" value="Unassembled WGS sequence"/>
</dbReference>
<dbReference type="PANTHER" id="PTHR30404">
    <property type="entry name" value="N-ACETYLMURAMOYL-L-ALANINE AMIDASE"/>
    <property type="match status" value="1"/>
</dbReference>
<keyword evidence="1" id="KW-0378">Hydrolase</keyword>
<comment type="caution">
    <text evidence="4">The sequence shown here is derived from an EMBL/GenBank/DDBJ whole genome shotgun (WGS) entry which is preliminary data.</text>
</comment>
<dbReference type="InterPro" id="IPR012854">
    <property type="entry name" value="Cu_amine_oxidase-like_N"/>
</dbReference>
<dbReference type="Pfam" id="PF07833">
    <property type="entry name" value="Cu_amine_oxidN1"/>
    <property type="match status" value="1"/>
</dbReference>
<feature type="chain" id="PRO_5046310509" evidence="2">
    <location>
        <begin position="24"/>
        <end position="484"/>
    </location>
</feature>
<keyword evidence="2" id="KW-0732">Signal</keyword>
<feature type="signal peptide" evidence="2">
    <location>
        <begin position="1"/>
        <end position="23"/>
    </location>
</feature>
<feature type="domain" description="MurNAc-LAA" evidence="3">
    <location>
        <begin position="366"/>
        <end position="477"/>
    </location>
</feature>
<dbReference type="EMBL" id="JAKNJB010000008">
    <property type="protein sequence ID" value="MCG4526689.1"/>
    <property type="molecule type" value="Genomic_DNA"/>
</dbReference>
<accession>A0ABS9M7B3</accession>
<dbReference type="InterPro" id="IPR002508">
    <property type="entry name" value="MurNAc-LAA_cat"/>
</dbReference>
<dbReference type="Gene3D" id="3.30.457.10">
    <property type="entry name" value="Copper amine oxidase-like, N-terminal domain"/>
    <property type="match status" value="1"/>
</dbReference>
<name>A0ABS9M7B3_9FIRM</name>
<dbReference type="SUPFAM" id="SSF53187">
    <property type="entry name" value="Zn-dependent exopeptidases"/>
    <property type="match status" value="1"/>
</dbReference>
<sequence length="484" mass="51878">MKKPFTALLLALVLLASLRTAGAAGPNGTISVDLYDHAAGRYQSVQADVVTLTLDGAPLSGDVPALVQAGRTLVPVRLVAEALAAEVLWVQETGQVILKRGTDTVVLTLGSSQALVNGQSLPLPDGVPATVVRYQGMDRTTVPLRFVSEQLGARVDWNQATYSALLTSPAGQAPVRPALQVTDIQADANAQTVLITTNHKPDYQVLDLGDRVVVDIKGAALSSGFPGRITVDNELISAVRYADHGDDLYPDYAHTVRVVLDLRDGITYRENVTVEVRDNGVLLTTSLPDRAEPDYIPTAPIDPQRSTIVIDPGHGGGRTGAQYEGIAEKTINLSVSKRLQAILRGYGYNVVMTRTGDADVGLYERADIANAVEADLFVSLHSNAAPDYPDFSGIYTYYHPSSGRGARLAQAIQTPLTRLTGGIDRGIKSADFVVLRETEMCAVLVEMGFMTNHDELMDLIDDGYQDKLAQGIAEGIVTYLNGLR</sequence>
<dbReference type="Pfam" id="PF11741">
    <property type="entry name" value="AMIN"/>
    <property type="match status" value="1"/>
</dbReference>
<dbReference type="SUPFAM" id="SSF55383">
    <property type="entry name" value="Copper amine oxidase, domain N"/>
    <property type="match status" value="1"/>
</dbReference>
<dbReference type="InterPro" id="IPR021731">
    <property type="entry name" value="AMIN_dom"/>
</dbReference>
<dbReference type="PANTHER" id="PTHR30404:SF0">
    <property type="entry name" value="N-ACETYLMURAMOYL-L-ALANINE AMIDASE AMIC"/>
    <property type="match status" value="1"/>
</dbReference>
<dbReference type="InterPro" id="IPR050695">
    <property type="entry name" value="N-acetylmuramoyl_amidase_3"/>
</dbReference>
<organism evidence="4 5">
    <name type="scientific">Intestinimonas massiliensis</name>
    <name type="common">ex Afouda et al. 2020</name>
    <dbReference type="NCBI Taxonomy" id="1673721"/>
    <lineage>
        <taxon>Bacteria</taxon>
        <taxon>Bacillati</taxon>
        <taxon>Bacillota</taxon>
        <taxon>Clostridia</taxon>
        <taxon>Eubacteriales</taxon>
        <taxon>Intestinimonas</taxon>
    </lineage>
</organism>
<proteinExistence type="predicted"/>
<keyword evidence="5" id="KW-1185">Reference proteome</keyword>
<reference evidence="4 5" key="1">
    <citation type="submission" date="2022-01" db="EMBL/GenBank/DDBJ databases">
        <title>Collection of gut derived symbiotic bacterial strains cultured from healthy donors.</title>
        <authorList>
            <person name="Lin H."/>
            <person name="Kohout C."/>
            <person name="Waligurski E."/>
            <person name="Pamer E.G."/>
        </authorList>
    </citation>
    <scope>NUCLEOTIDE SEQUENCE [LARGE SCALE GENOMIC DNA]</scope>
    <source>
        <strain evidence="4 5">DFI.3.7</strain>
    </source>
</reference>
<dbReference type="Gene3D" id="3.40.630.40">
    <property type="entry name" value="Zn-dependent exopeptidases"/>
    <property type="match status" value="1"/>
</dbReference>
<dbReference type="Gene3D" id="2.60.40.3500">
    <property type="match status" value="1"/>
</dbReference>
<dbReference type="CDD" id="cd02696">
    <property type="entry name" value="MurNAc-LAA"/>
    <property type="match status" value="1"/>
</dbReference>
<evidence type="ECO:0000313" key="5">
    <source>
        <dbReference type="Proteomes" id="UP001200313"/>
    </source>
</evidence>
<dbReference type="InterPro" id="IPR036582">
    <property type="entry name" value="Mao_N_sf"/>
</dbReference>
<gene>
    <name evidence="4" type="ORF">L0P79_06300</name>
</gene>
<dbReference type="SMART" id="SM00646">
    <property type="entry name" value="Ami_3"/>
    <property type="match status" value="1"/>
</dbReference>
<dbReference type="Pfam" id="PF01520">
    <property type="entry name" value="Amidase_3"/>
    <property type="match status" value="1"/>
</dbReference>
<evidence type="ECO:0000259" key="3">
    <source>
        <dbReference type="SMART" id="SM00646"/>
    </source>
</evidence>
<dbReference type="RefSeq" id="WP_238073611.1">
    <property type="nucleotide sequence ID" value="NZ_JAKNJB010000008.1"/>
</dbReference>
<evidence type="ECO:0000256" key="2">
    <source>
        <dbReference type="SAM" id="SignalP"/>
    </source>
</evidence>
<protein>
    <submittedName>
        <fullName evidence="4">N-acetylmuramoyl-L-alanine amidase family protein</fullName>
    </submittedName>
</protein>